<evidence type="ECO:0000256" key="6">
    <source>
        <dbReference type="ARBA" id="ARBA00022679"/>
    </source>
</evidence>
<dbReference type="Pfam" id="PF00512">
    <property type="entry name" value="HisKA"/>
    <property type="match status" value="1"/>
</dbReference>
<keyword evidence="6" id="KW-0808">Transferase</keyword>
<dbReference type="Gene3D" id="1.10.287.130">
    <property type="match status" value="1"/>
</dbReference>
<dbReference type="FunFam" id="3.30.565.10:FF:000011">
    <property type="entry name" value="Sensor histidine kinase CpxA"/>
    <property type="match status" value="1"/>
</dbReference>
<keyword evidence="7" id="KW-0547">Nucleotide-binding</keyword>
<dbReference type="Gene3D" id="3.30.565.10">
    <property type="entry name" value="Histidine kinase-like ATPase, C-terminal domain"/>
    <property type="match status" value="1"/>
</dbReference>
<protein>
    <recommendedName>
        <fullName evidence="3">histidine kinase</fullName>
        <ecNumber evidence="3">2.7.13.3</ecNumber>
    </recommendedName>
</protein>
<keyword evidence="8" id="KW-0418">Kinase</keyword>
<dbReference type="SMART" id="SM00387">
    <property type="entry name" value="HATPase_c"/>
    <property type="match status" value="1"/>
</dbReference>
<dbReference type="InterPro" id="IPR005467">
    <property type="entry name" value="His_kinase_dom"/>
</dbReference>
<dbReference type="Pfam" id="PF02518">
    <property type="entry name" value="HATPase_c"/>
    <property type="match status" value="1"/>
</dbReference>
<dbReference type="SMART" id="SM00388">
    <property type="entry name" value="HisKA"/>
    <property type="match status" value="1"/>
</dbReference>
<keyword evidence="15" id="KW-1185">Reference proteome</keyword>
<comment type="catalytic activity">
    <reaction evidence="1">
        <text>ATP + protein L-histidine = ADP + protein N-phospho-L-histidine.</text>
        <dbReference type="EC" id="2.7.13.3"/>
    </reaction>
</comment>
<feature type="transmembrane region" description="Helical" evidence="11">
    <location>
        <begin position="184"/>
        <end position="205"/>
    </location>
</feature>
<evidence type="ECO:0000313" key="15">
    <source>
        <dbReference type="Proteomes" id="UP000305674"/>
    </source>
</evidence>
<dbReference type="GO" id="GO:0005524">
    <property type="term" value="F:ATP binding"/>
    <property type="evidence" value="ECO:0007669"/>
    <property type="project" value="UniProtKB-KW"/>
</dbReference>
<keyword evidence="10" id="KW-0175">Coiled coil</keyword>
<dbReference type="SUPFAM" id="SSF47384">
    <property type="entry name" value="Homodimeric domain of signal transducing histidine kinase"/>
    <property type="match status" value="1"/>
</dbReference>
<dbReference type="CDD" id="cd00082">
    <property type="entry name" value="HisKA"/>
    <property type="match status" value="1"/>
</dbReference>
<dbReference type="SMART" id="SM00304">
    <property type="entry name" value="HAMP"/>
    <property type="match status" value="1"/>
</dbReference>
<dbReference type="InterPro" id="IPR003594">
    <property type="entry name" value="HATPase_dom"/>
</dbReference>
<evidence type="ECO:0000259" key="13">
    <source>
        <dbReference type="PROSITE" id="PS50885"/>
    </source>
</evidence>
<dbReference type="PROSITE" id="PS50109">
    <property type="entry name" value="HIS_KIN"/>
    <property type="match status" value="1"/>
</dbReference>
<gene>
    <name evidence="14" type="ORF">FCL40_14535</name>
</gene>
<dbReference type="EMBL" id="SWCI01000011">
    <property type="protein sequence ID" value="TKB47954.1"/>
    <property type="molecule type" value="Genomic_DNA"/>
</dbReference>
<evidence type="ECO:0000256" key="7">
    <source>
        <dbReference type="ARBA" id="ARBA00022741"/>
    </source>
</evidence>
<keyword evidence="4" id="KW-1003">Cell membrane</keyword>
<sequence>MARIEVALPNRLFLKLLLAFWITTSLIVGSVILIPKVLQPQDLQPLKSWQQEFLLKAARRLETLPIRDLDRFADMMRHRIHPAEDKGKRPPGPGMGPLRDDRFRFHLLTLDGRPLGHEAKRLPRAARRFLLENEALTPMAFYSIRSVIFGPEPLTLNGQPTLLLVEMKASHSRSWILYLQENPLMFVLLVALVSGVIFGLVAWHFGRPLNALRLTALQLGHGDLDARVEPRILARRDEVGQLARSFDTMAHSVSTLVREQQRLISDISHELRTPLTRIQLALALAKRKGQASNELTRLEQQAAQMEGMIQELLQLSRLNSQVTDTKQRLNLGDTLERVIDGAAFEAEQAGKRLEVTLPQGLTLNGCETLLQRAVENLLRNAIRYGNQQIRLSAWRRGERLNLRVEDDGPGVPPEQLEAIFKPFHRVSKARDRQSGGWGLGLAIVQGAVTAHQGQIRAEIGVLGGLCVTLTLPIE</sequence>
<dbReference type="InterPro" id="IPR003661">
    <property type="entry name" value="HisK_dim/P_dom"/>
</dbReference>
<keyword evidence="5" id="KW-0597">Phosphoprotein</keyword>
<dbReference type="GO" id="GO:0005886">
    <property type="term" value="C:plasma membrane"/>
    <property type="evidence" value="ECO:0007669"/>
    <property type="project" value="UniProtKB-SubCell"/>
</dbReference>
<keyword evidence="11" id="KW-0472">Membrane</keyword>
<evidence type="ECO:0000256" key="2">
    <source>
        <dbReference type="ARBA" id="ARBA00004651"/>
    </source>
</evidence>
<dbReference type="InterPro" id="IPR036097">
    <property type="entry name" value="HisK_dim/P_sf"/>
</dbReference>
<dbReference type="InterPro" id="IPR003660">
    <property type="entry name" value="HAMP_dom"/>
</dbReference>
<keyword evidence="11" id="KW-1133">Transmembrane helix</keyword>
<evidence type="ECO:0000313" key="14">
    <source>
        <dbReference type="EMBL" id="TKB47954.1"/>
    </source>
</evidence>
<evidence type="ECO:0000256" key="10">
    <source>
        <dbReference type="SAM" id="Coils"/>
    </source>
</evidence>
<dbReference type="Gene3D" id="1.10.8.500">
    <property type="entry name" value="HAMP domain in histidine kinase"/>
    <property type="match status" value="1"/>
</dbReference>
<feature type="coiled-coil region" evidence="10">
    <location>
        <begin position="281"/>
        <end position="315"/>
    </location>
</feature>
<evidence type="ECO:0000256" key="9">
    <source>
        <dbReference type="ARBA" id="ARBA00022840"/>
    </source>
</evidence>
<keyword evidence="11" id="KW-0812">Transmembrane</keyword>
<evidence type="ECO:0000256" key="11">
    <source>
        <dbReference type="SAM" id="Phobius"/>
    </source>
</evidence>
<dbReference type="EC" id="2.7.13.3" evidence="3"/>
<dbReference type="InterPro" id="IPR036890">
    <property type="entry name" value="HATPase_C_sf"/>
</dbReference>
<feature type="domain" description="Histidine kinase" evidence="12">
    <location>
        <begin position="266"/>
        <end position="474"/>
    </location>
</feature>
<reference evidence="14 15" key="1">
    <citation type="submission" date="2019-04" db="EMBL/GenBank/DDBJ databases">
        <authorList>
            <person name="Hwang J.C."/>
        </authorList>
    </citation>
    <scope>NUCLEOTIDE SEQUENCE [LARGE SCALE GENOMIC DNA]</scope>
    <source>
        <strain evidence="14 15">IMCC35001</strain>
    </source>
</reference>
<evidence type="ECO:0000256" key="1">
    <source>
        <dbReference type="ARBA" id="ARBA00000085"/>
    </source>
</evidence>
<accession>A0A4U1BBI2</accession>
<comment type="caution">
    <text evidence="14">The sequence shown here is derived from an EMBL/GenBank/DDBJ whole genome shotgun (WGS) entry which is preliminary data.</text>
</comment>
<evidence type="ECO:0000259" key="12">
    <source>
        <dbReference type="PROSITE" id="PS50109"/>
    </source>
</evidence>
<evidence type="ECO:0000256" key="8">
    <source>
        <dbReference type="ARBA" id="ARBA00022777"/>
    </source>
</evidence>
<proteinExistence type="predicted"/>
<dbReference type="InterPro" id="IPR004358">
    <property type="entry name" value="Sig_transdc_His_kin-like_C"/>
</dbReference>
<dbReference type="CDD" id="cd06225">
    <property type="entry name" value="HAMP"/>
    <property type="match status" value="1"/>
</dbReference>
<comment type="subcellular location">
    <subcellularLocation>
        <location evidence="2">Cell membrane</location>
        <topology evidence="2">Multi-pass membrane protein</topology>
    </subcellularLocation>
</comment>
<dbReference type="InterPro" id="IPR050980">
    <property type="entry name" value="2C_sensor_his_kinase"/>
</dbReference>
<dbReference type="PRINTS" id="PR00344">
    <property type="entry name" value="BCTRLSENSOR"/>
</dbReference>
<organism evidence="14 15">
    <name type="scientific">Ferrimonas sediminicola</name>
    <dbReference type="NCBI Taxonomy" id="2569538"/>
    <lineage>
        <taxon>Bacteria</taxon>
        <taxon>Pseudomonadati</taxon>
        <taxon>Pseudomonadota</taxon>
        <taxon>Gammaproteobacteria</taxon>
        <taxon>Alteromonadales</taxon>
        <taxon>Ferrimonadaceae</taxon>
        <taxon>Ferrimonas</taxon>
    </lineage>
</organism>
<dbReference type="GO" id="GO:0000155">
    <property type="term" value="F:phosphorelay sensor kinase activity"/>
    <property type="evidence" value="ECO:0007669"/>
    <property type="project" value="InterPro"/>
</dbReference>
<dbReference type="AlphaFoldDB" id="A0A4U1BBI2"/>
<dbReference type="SUPFAM" id="SSF55874">
    <property type="entry name" value="ATPase domain of HSP90 chaperone/DNA topoisomerase II/histidine kinase"/>
    <property type="match status" value="1"/>
</dbReference>
<dbReference type="Proteomes" id="UP000305674">
    <property type="component" value="Unassembled WGS sequence"/>
</dbReference>
<feature type="transmembrane region" description="Helical" evidence="11">
    <location>
        <begin position="12"/>
        <end position="34"/>
    </location>
</feature>
<dbReference type="PROSITE" id="PS50885">
    <property type="entry name" value="HAMP"/>
    <property type="match status" value="1"/>
</dbReference>
<keyword evidence="9" id="KW-0067">ATP-binding</keyword>
<name>A0A4U1BBI2_9GAMM</name>
<dbReference type="SUPFAM" id="SSF158472">
    <property type="entry name" value="HAMP domain-like"/>
    <property type="match status" value="1"/>
</dbReference>
<dbReference type="PANTHER" id="PTHR44936:SF10">
    <property type="entry name" value="SENSOR PROTEIN RSTB"/>
    <property type="match status" value="1"/>
</dbReference>
<evidence type="ECO:0000256" key="3">
    <source>
        <dbReference type="ARBA" id="ARBA00012438"/>
    </source>
</evidence>
<dbReference type="OrthoDB" id="9804645at2"/>
<evidence type="ECO:0000256" key="4">
    <source>
        <dbReference type="ARBA" id="ARBA00022475"/>
    </source>
</evidence>
<dbReference type="PANTHER" id="PTHR44936">
    <property type="entry name" value="SENSOR PROTEIN CREC"/>
    <property type="match status" value="1"/>
</dbReference>
<evidence type="ECO:0000256" key="5">
    <source>
        <dbReference type="ARBA" id="ARBA00022553"/>
    </source>
</evidence>
<dbReference type="RefSeq" id="WP_136854025.1">
    <property type="nucleotide sequence ID" value="NZ_SWCI01000011.1"/>
</dbReference>
<dbReference type="Pfam" id="PF00672">
    <property type="entry name" value="HAMP"/>
    <property type="match status" value="1"/>
</dbReference>
<feature type="domain" description="HAMP" evidence="13">
    <location>
        <begin position="203"/>
        <end position="258"/>
    </location>
</feature>